<dbReference type="InterPro" id="IPR043128">
    <property type="entry name" value="Rev_trsase/Diguanyl_cyclase"/>
</dbReference>
<dbReference type="AlphaFoldDB" id="A0A4Y2B8V2"/>
<name>A0A4Y2B8V2_ARAVE</name>
<organism evidence="2 3">
    <name type="scientific">Araneus ventricosus</name>
    <name type="common">Orbweaver spider</name>
    <name type="synonym">Epeira ventricosa</name>
    <dbReference type="NCBI Taxonomy" id="182803"/>
    <lineage>
        <taxon>Eukaryota</taxon>
        <taxon>Metazoa</taxon>
        <taxon>Ecdysozoa</taxon>
        <taxon>Arthropoda</taxon>
        <taxon>Chelicerata</taxon>
        <taxon>Arachnida</taxon>
        <taxon>Araneae</taxon>
        <taxon>Araneomorphae</taxon>
        <taxon>Entelegynae</taxon>
        <taxon>Araneoidea</taxon>
        <taxon>Araneidae</taxon>
        <taxon>Araneus</taxon>
    </lineage>
</organism>
<evidence type="ECO:0000313" key="3">
    <source>
        <dbReference type="Proteomes" id="UP000499080"/>
    </source>
</evidence>
<dbReference type="SUPFAM" id="SSF56672">
    <property type="entry name" value="DNA/RNA polymerases"/>
    <property type="match status" value="1"/>
</dbReference>
<dbReference type="Gene3D" id="3.10.10.10">
    <property type="entry name" value="HIV Type 1 Reverse Transcriptase, subunit A, domain 1"/>
    <property type="match status" value="1"/>
</dbReference>
<feature type="region of interest" description="Disordered" evidence="1">
    <location>
        <begin position="801"/>
        <end position="823"/>
    </location>
</feature>
<reference evidence="2 3" key="1">
    <citation type="journal article" date="2019" name="Sci. Rep.">
        <title>Orb-weaving spider Araneus ventricosus genome elucidates the spidroin gene catalogue.</title>
        <authorList>
            <person name="Kono N."/>
            <person name="Nakamura H."/>
            <person name="Ohtoshi R."/>
            <person name="Moran D.A.P."/>
            <person name="Shinohara A."/>
            <person name="Yoshida Y."/>
            <person name="Fujiwara M."/>
            <person name="Mori M."/>
            <person name="Tomita M."/>
            <person name="Arakawa K."/>
        </authorList>
    </citation>
    <scope>NUCLEOTIDE SEQUENCE [LARGE SCALE GENOMIC DNA]</scope>
</reference>
<dbReference type="PANTHER" id="PTHR47331:SF5">
    <property type="entry name" value="RIBONUCLEASE H"/>
    <property type="match status" value="1"/>
</dbReference>
<protein>
    <submittedName>
        <fullName evidence="2">Uncharacterized protein</fullName>
    </submittedName>
</protein>
<keyword evidence="3" id="KW-1185">Reference proteome</keyword>
<dbReference type="InterPro" id="IPR043502">
    <property type="entry name" value="DNA/RNA_pol_sf"/>
</dbReference>
<dbReference type="InterPro" id="IPR008042">
    <property type="entry name" value="Retrotrans_Pao"/>
</dbReference>
<dbReference type="Gene3D" id="3.30.70.270">
    <property type="match status" value="1"/>
</dbReference>
<dbReference type="OrthoDB" id="6436352at2759"/>
<accession>A0A4Y2B8V2</accession>
<evidence type="ECO:0000313" key="2">
    <source>
        <dbReference type="EMBL" id="GBL88802.1"/>
    </source>
</evidence>
<comment type="caution">
    <text evidence="2">The sequence shown here is derived from an EMBL/GenBank/DDBJ whole genome shotgun (WGS) entry which is preliminary data.</text>
</comment>
<dbReference type="Proteomes" id="UP000499080">
    <property type="component" value="Unassembled WGS sequence"/>
</dbReference>
<proteinExistence type="predicted"/>
<dbReference type="PANTHER" id="PTHR47331">
    <property type="entry name" value="PHD-TYPE DOMAIN-CONTAINING PROTEIN"/>
    <property type="match status" value="1"/>
</dbReference>
<gene>
    <name evidence="2" type="ORF">AVEN_158924_1</name>
</gene>
<evidence type="ECO:0000256" key="1">
    <source>
        <dbReference type="SAM" id="MobiDB-lite"/>
    </source>
</evidence>
<dbReference type="GO" id="GO:0071897">
    <property type="term" value="P:DNA biosynthetic process"/>
    <property type="evidence" value="ECO:0007669"/>
    <property type="project" value="UniProtKB-ARBA"/>
</dbReference>
<dbReference type="EMBL" id="BGPR01000062">
    <property type="protein sequence ID" value="GBL88802.1"/>
    <property type="molecule type" value="Genomic_DNA"/>
</dbReference>
<sequence>MKRESSEDLRILLDNVKKNLRSLKILDFERDKLSNALLLNVVLDKLDRETRKQFELTLKDNEVPDFDACLEFLERRYQILCSIHNNNTTKSNSERSKSFYIKSNKPKKCGACNNQTTHSLYQCDKFKAMKLSDRTELVKRLRACLNCLSEFHVISACNSKRSCFVCKKKHHTLLHKYSTPTTDPNVFPSSEPPVASPADMCSVQEVVNNSESNSFLEHSRASFHTNGNCKSVLINSAIIYVKDSQGIRRPLRAILDCASESSFISSNAANVLGLKKQKVNIPICGLNDASININRRISAQISNAKNDSQWDIDFLLVPKISYLSPSKKINVEHWNIPNNVQLADPTFFIPQKVDLLLGAELFFAFLEKDKIKIGNNLFLQSSCFGYLVSGNISDNNLDISTKYCFLTKNLEALNKTLTNFWEIEDVDYQKTCNSEELNYCNEHFAKTHFRKADGKYVVSMPLKPEFPATMLGNSKVIASKRLDQLWTRLERDPTMKALYSDFLNEYESLHHMEEVKEDADLDAGYYLPHHGILRPDNKTTKLRVVFNASSKTSSGYSLNDLLYKGGVLQEDLFSILIRFRKHIYAFTADIKQMFRMIELNESQTRLQKILWKNSKSSPTKVYELRTVTYGTASAPYLATKVLQQLALDEEKNFPLASKVLLQDFYMDDCLSGSSEFTEFETIQSELRQLLQRGGMTLHKWCSSYSPTTAQEFPLDRNSEEIQVKTLGMIWNSVSDTFTYKANVNINHSYTKRDVLSQIARIYDPVGLLGPVISKAKIFMQQLWLLKLDCAHQRGIKLPTSLQQVTSRTNEDHDDTEARTERMSSSVEAYSQSHISSKMQIESVQLWSDSTIALAWINTPPNLLKTFVSNRVSQIQQLTKDFQWKHIPSECNPADLISRGLDVKALAANDLWWKGPDLENLTASTPDSLPVSSFVTDECYS</sequence>
<dbReference type="Pfam" id="PF05380">
    <property type="entry name" value="Peptidase_A17"/>
    <property type="match status" value="1"/>
</dbReference>